<dbReference type="InterPro" id="IPR001650">
    <property type="entry name" value="Helicase_C-like"/>
</dbReference>
<dbReference type="SUPFAM" id="SSF52540">
    <property type="entry name" value="P-loop containing nucleoside triphosphate hydrolases"/>
    <property type="match status" value="2"/>
</dbReference>
<evidence type="ECO:0000256" key="1">
    <source>
        <dbReference type="ARBA" id="ARBA00022801"/>
    </source>
</evidence>
<proteinExistence type="predicted"/>
<dbReference type="EC" id="3.6.1.-" evidence="5"/>
<feature type="domain" description="Helicase C-terminal" evidence="4">
    <location>
        <begin position="451"/>
        <end position="607"/>
    </location>
</feature>
<dbReference type="GO" id="GO:0005524">
    <property type="term" value="F:ATP binding"/>
    <property type="evidence" value="ECO:0007669"/>
    <property type="project" value="InterPro"/>
</dbReference>
<dbReference type="InterPro" id="IPR006935">
    <property type="entry name" value="Helicase/UvrB_N"/>
</dbReference>
<dbReference type="GO" id="GO:0006281">
    <property type="term" value="P:DNA repair"/>
    <property type="evidence" value="ECO:0007669"/>
    <property type="project" value="InterPro"/>
</dbReference>
<dbReference type="Pfam" id="PF04851">
    <property type="entry name" value="ResIII"/>
    <property type="match status" value="1"/>
</dbReference>
<dbReference type="GeneID" id="72428645"/>
<dbReference type="Proteomes" id="UP000011859">
    <property type="component" value="Chromosome"/>
</dbReference>
<dbReference type="PROSITE" id="PS51194">
    <property type="entry name" value="HELICASE_CTER"/>
    <property type="match status" value="1"/>
</dbReference>
<keyword evidence="2 5" id="KW-0067">ATP-binding</keyword>
<keyword evidence="2 5" id="KW-0347">Helicase</keyword>
<evidence type="ECO:0000259" key="3">
    <source>
        <dbReference type="PROSITE" id="PS51192"/>
    </source>
</evidence>
<dbReference type="RefSeq" id="WP_015447760.1">
    <property type="nucleotide sequence ID" value="NC_020541.1"/>
</dbReference>
<dbReference type="EMBL" id="CP003470">
    <property type="protein sequence ID" value="AGG89035.1"/>
    <property type="molecule type" value="Genomic_DNA"/>
</dbReference>
<dbReference type="KEGG" id="rhd:R2APBS1_1911"/>
<dbReference type="AlphaFoldDB" id="M4NE37"/>
<name>M4NE37_9GAMM</name>
<dbReference type="SMART" id="SM00487">
    <property type="entry name" value="DEXDc"/>
    <property type="match status" value="1"/>
</dbReference>
<dbReference type="SMART" id="SM00490">
    <property type="entry name" value="HELICc"/>
    <property type="match status" value="1"/>
</dbReference>
<protein>
    <submittedName>
        <fullName evidence="5">RecG-like helicase</fullName>
        <ecNumber evidence="5">3.6.1.-</ecNumber>
    </submittedName>
</protein>
<dbReference type="InterPro" id="IPR047112">
    <property type="entry name" value="RecG/Mfd"/>
</dbReference>
<dbReference type="PANTHER" id="PTHR47964">
    <property type="entry name" value="ATP-DEPENDENT DNA HELICASE HOMOLOG RECG, CHLOROPLASTIC"/>
    <property type="match status" value="1"/>
</dbReference>
<dbReference type="HOGENOM" id="CLU_005122_7_1_6"/>
<dbReference type="GO" id="GO:0003678">
    <property type="term" value="F:DNA helicase activity"/>
    <property type="evidence" value="ECO:0007669"/>
    <property type="project" value="TreeGrafter"/>
</dbReference>
<dbReference type="Pfam" id="PF00271">
    <property type="entry name" value="Helicase_C"/>
    <property type="match status" value="1"/>
</dbReference>
<dbReference type="GO" id="GO:0016787">
    <property type="term" value="F:hydrolase activity"/>
    <property type="evidence" value="ECO:0007669"/>
    <property type="project" value="UniProtKB-KW"/>
</dbReference>
<dbReference type="STRING" id="666685.R2APBS1_1911"/>
<keyword evidence="6" id="KW-1185">Reference proteome</keyword>
<organism evidence="5 6">
    <name type="scientific">Rhodanobacter denitrificans</name>
    <dbReference type="NCBI Taxonomy" id="666685"/>
    <lineage>
        <taxon>Bacteria</taxon>
        <taxon>Pseudomonadati</taxon>
        <taxon>Pseudomonadota</taxon>
        <taxon>Gammaproteobacteria</taxon>
        <taxon>Lysobacterales</taxon>
        <taxon>Rhodanobacteraceae</taxon>
        <taxon>Rhodanobacter</taxon>
    </lineage>
</organism>
<dbReference type="Pfam" id="PF19833">
    <property type="entry name" value="RecG_dom3_C"/>
    <property type="match status" value="1"/>
</dbReference>
<dbReference type="PANTHER" id="PTHR47964:SF1">
    <property type="entry name" value="ATP-DEPENDENT DNA HELICASE HOMOLOG RECG, CHLOROPLASTIC"/>
    <property type="match status" value="1"/>
</dbReference>
<dbReference type="InterPro" id="IPR045562">
    <property type="entry name" value="RecG_dom3_C"/>
</dbReference>
<evidence type="ECO:0000313" key="6">
    <source>
        <dbReference type="Proteomes" id="UP000011859"/>
    </source>
</evidence>
<feature type="domain" description="Helicase ATP-binding" evidence="3">
    <location>
        <begin position="285"/>
        <end position="430"/>
    </location>
</feature>
<dbReference type="CDD" id="cd04488">
    <property type="entry name" value="RecG_wedge_OBF"/>
    <property type="match status" value="1"/>
</dbReference>
<dbReference type="GO" id="GO:0003677">
    <property type="term" value="F:DNA binding"/>
    <property type="evidence" value="ECO:0007669"/>
    <property type="project" value="InterPro"/>
</dbReference>
<dbReference type="InterPro" id="IPR014001">
    <property type="entry name" value="Helicase_ATP-bd"/>
</dbReference>
<dbReference type="PROSITE" id="PS51192">
    <property type="entry name" value="HELICASE_ATP_BIND_1"/>
    <property type="match status" value="1"/>
</dbReference>
<keyword evidence="2 5" id="KW-0547">Nucleotide-binding</keyword>
<gene>
    <name evidence="5" type="ORF">R2APBS1_1911</name>
</gene>
<dbReference type="Gene3D" id="3.40.50.300">
    <property type="entry name" value="P-loop containing nucleotide triphosphate hydrolases"/>
    <property type="match status" value="2"/>
</dbReference>
<dbReference type="eggNOG" id="COG1200">
    <property type="taxonomic scope" value="Bacteria"/>
</dbReference>
<evidence type="ECO:0000256" key="2">
    <source>
        <dbReference type="ARBA" id="ARBA00022806"/>
    </source>
</evidence>
<keyword evidence="1 5" id="KW-0378">Hydrolase</keyword>
<dbReference type="InterPro" id="IPR027417">
    <property type="entry name" value="P-loop_NTPase"/>
</dbReference>
<reference evidence="5 6" key="1">
    <citation type="submission" date="2012-04" db="EMBL/GenBank/DDBJ databases">
        <title>Complete genome of Rhodanobacter sp. 2APBS1.</title>
        <authorList>
            <consortium name="US DOE Joint Genome Institute"/>
            <person name="Huntemann M."/>
            <person name="Wei C.-L."/>
            <person name="Han J."/>
            <person name="Detter J.C."/>
            <person name="Han C."/>
            <person name="Tapia R."/>
            <person name="Munk A.C.C."/>
            <person name="Chen A."/>
            <person name="Krypides N."/>
            <person name="Mavromatis K."/>
            <person name="Markowitz V."/>
            <person name="Szeto E."/>
            <person name="Ivanova N."/>
            <person name="Mikhailova N."/>
            <person name="Ovchinnikova G."/>
            <person name="Pagani I."/>
            <person name="Pati A."/>
            <person name="Goodwin L."/>
            <person name="Peters L."/>
            <person name="Pitluck S."/>
            <person name="Woyke T."/>
            <person name="Prakash O."/>
            <person name="Elkins J."/>
            <person name="Brown S."/>
            <person name="Palumbo A."/>
            <person name="Hemme C."/>
            <person name="Zhou J."/>
            <person name="Watson D."/>
            <person name="Jardine P."/>
            <person name="Kostka J."/>
            <person name="Green S."/>
        </authorList>
    </citation>
    <scope>NUCLEOTIDE SEQUENCE [LARGE SCALE GENOMIC DNA]</scope>
    <source>
        <strain evidence="5 6">2APBS1</strain>
    </source>
</reference>
<sequence length="663" mass="71970" precursor="true">MNASVSPSAATSTSPPQAAEALGRLVEVGLTEPWHVAFLLPESFADFRNVQDDAFGFDVGISVVLEGQVRRTPESHFGSGSPRTTVPIALADGTVVTLTWFGDAREVAATLTPGRLVAVQGQLSQFNGHWQISGPTLVERRWRDRCRPNYGGLGKRMRSDTLRDRVVSLLRDHLPDAEHRCGSLLQGLATVPEMLAAIRVPAGVDGFARLIVRAHFPHDPITGRLAIEAMERFAALVTLKQLVDSHEREARPRRAMALAPDARLTQWKFTPSPSQRAAVAKLAAVFSRGTVSTAFLSGDTGTGKSLTYLTIAAAVIDQRGRVAVLVPNEVLARQVVDVAGSVFTDLSVALVTGEANAPARDAALVVGTTAMLNRDVGVFDLVICDEQQKLGAAQRRQLASGEAHQLEVTATAIPRTMALAKFGLIDTVHLREGHTRKRISTKLWEKDAMRGLFQGVRETIDRGGRVLVVYPAISSKGGGELRSIEAARDKWEQAFPGQVRVLTGRTKGTLVASHISDLRDGTARIGICTSVIEVGIDIPDMRRVVVVHPERFGLTTLHQFRGRLAREGGVGNFDMLLMKPASDDVRERLGVMVRTNDGYELAEADLRLRGPGEMKAGGKKQSGGALSILFGREINPDYIEEMEPVLRSWLQRRTASTRKDDSA</sequence>
<accession>M4NE37</accession>
<evidence type="ECO:0000313" key="5">
    <source>
        <dbReference type="EMBL" id="AGG89035.1"/>
    </source>
</evidence>
<evidence type="ECO:0000259" key="4">
    <source>
        <dbReference type="PROSITE" id="PS51194"/>
    </source>
</evidence>
<dbReference type="OrthoDB" id="9804325at2"/>